<protein>
    <recommendedName>
        <fullName evidence="4">DUF3267 domain-containing protein</fullName>
    </recommendedName>
</protein>
<dbReference type="Proteomes" id="UP000290932">
    <property type="component" value="Unassembled WGS sequence"/>
</dbReference>
<dbReference type="AlphaFoldDB" id="A0A498H1T5"/>
<evidence type="ECO:0008006" key="4">
    <source>
        <dbReference type="Google" id="ProtNLM"/>
    </source>
</evidence>
<evidence type="ECO:0000313" key="2">
    <source>
        <dbReference type="EMBL" id="RXE56802.1"/>
    </source>
</evidence>
<evidence type="ECO:0000256" key="1">
    <source>
        <dbReference type="SAM" id="Phobius"/>
    </source>
</evidence>
<proteinExistence type="predicted"/>
<keyword evidence="3" id="KW-1185">Reference proteome</keyword>
<dbReference type="EMBL" id="LHQS01000001">
    <property type="protein sequence ID" value="RXE56802.1"/>
    <property type="molecule type" value="Genomic_DNA"/>
</dbReference>
<keyword evidence="1" id="KW-0812">Transmembrane</keyword>
<name>A0A498H1T5_9EURY</name>
<comment type="caution">
    <text evidence="2">The sequence shown here is derived from an EMBL/GenBank/DDBJ whole genome shotgun (WGS) entry which is preliminary data.</text>
</comment>
<evidence type="ECO:0000313" key="3">
    <source>
        <dbReference type="Proteomes" id="UP000290932"/>
    </source>
</evidence>
<keyword evidence="1" id="KW-0472">Membrane</keyword>
<dbReference type="Pfam" id="PF11667">
    <property type="entry name" value="DUF3267"/>
    <property type="match status" value="1"/>
</dbReference>
<reference evidence="2 3" key="1">
    <citation type="journal article" date="2015" name="Int. J. Syst. Evol. Microbiol.">
        <title>Methanoculleus taiwanensis sp. nov., a methanogen isolated from deep marine sediment at the deformation front area near Taiwan.</title>
        <authorList>
            <person name="Weng C.Y."/>
            <person name="Chen S.C."/>
            <person name="Lai M.C."/>
            <person name="Wu S.Y."/>
            <person name="Lin S."/>
            <person name="Yang T.F."/>
            <person name="Chen P.C."/>
        </authorList>
    </citation>
    <scope>NUCLEOTIDE SEQUENCE [LARGE SCALE GENOMIC DNA]</scope>
    <source>
        <strain evidence="2 3">CYW4</strain>
    </source>
</reference>
<feature type="transmembrane region" description="Helical" evidence="1">
    <location>
        <begin position="155"/>
        <end position="176"/>
    </location>
</feature>
<feature type="transmembrane region" description="Helical" evidence="1">
    <location>
        <begin position="63"/>
        <end position="83"/>
    </location>
</feature>
<dbReference type="RefSeq" id="WP_128692538.1">
    <property type="nucleotide sequence ID" value="NZ_LHQS01000001.1"/>
</dbReference>
<gene>
    <name evidence="2" type="ORF">ABH15_01175</name>
</gene>
<sequence length="197" mass="20753">MIRSGLHEVGRLDLSTKKNIILVQMAGFLGLVASAFLFLQAAILLRPDIPTEASFTFSGMEGLVAIAAGLAVFAGAVLVLVVVHEGVHAFFFWLITGERPRLGVTGFYAYVGAPPGVTVARNRYFGIALAPLFVTTVAGLFLLTVVPLIVLPPLLLILILNAAGSIGDIIVSGWLLRYSPSVLVGDQGIAVVVCRPS</sequence>
<feature type="transmembrane region" description="Helical" evidence="1">
    <location>
        <begin position="21"/>
        <end position="43"/>
    </location>
</feature>
<accession>A0A498H1T5</accession>
<organism evidence="2 3">
    <name type="scientific">Methanoculleus taiwanensis</name>
    <dbReference type="NCBI Taxonomy" id="1550565"/>
    <lineage>
        <taxon>Archaea</taxon>
        <taxon>Methanobacteriati</taxon>
        <taxon>Methanobacteriota</taxon>
        <taxon>Stenosarchaea group</taxon>
        <taxon>Methanomicrobia</taxon>
        <taxon>Methanomicrobiales</taxon>
        <taxon>Methanomicrobiaceae</taxon>
        <taxon>Methanoculleus</taxon>
    </lineage>
</organism>
<dbReference type="InterPro" id="IPR021683">
    <property type="entry name" value="DUF3267"/>
</dbReference>
<keyword evidence="1" id="KW-1133">Transmembrane helix</keyword>
<feature type="transmembrane region" description="Helical" evidence="1">
    <location>
        <begin position="124"/>
        <end position="149"/>
    </location>
</feature>